<dbReference type="OrthoDB" id="9803233at2"/>
<evidence type="ECO:0000256" key="1">
    <source>
        <dbReference type="ARBA" id="ARBA00022679"/>
    </source>
</evidence>
<dbReference type="PANTHER" id="PTHR43877:SF2">
    <property type="entry name" value="AMINOALKYLPHOSPHONATE N-ACETYLTRANSFERASE-RELATED"/>
    <property type="match status" value="1"/>
</dbReference>
<organism evidence="4 5">
    <name type="scientific">Mucilaginibacter ginsenosidivorans</name>
    <dbReference type="NCBI Taxonomy" id="398053"/>
    <lineage>
        <taxon>Bacteria</taxon>
        <taxon>Pseudomonadati</taxon>
        <taxon>Bacteroidota</taxon>
        <taxon>Sphingobacteriia</taxon>
        <taxon>Sphingobacteriales</taxon>
        <taxon>Sphingobacteriaceae</taxon>
        <taxon>Mucilaginibacter</taxon>
    </lineage>
</organism>
<dbReference type="EMBL" id="CP042436">
    <property type="protein sequence ID" value="QEC62677.1"/>
    <property type="molecule type" value="Genomic_DNA"/>
</dbReference>
<dbReference type="RefSeq" id="WP_147031254.1">
    <property type="nucleotide sequence ID" value="NZ_CP042436.1"/>
</dbReference>
<dbReference type="PANTHER" id="PTHR43877">
    <property type="entry name" value="AMINOALKYLPHOSPHONATE N-ACETYLTRANSFERASE-RELATED-RELATED"/>
    <property type="match status" value="1"/>
</dbReference>
<dbReference type="Gene3D" id="3.40.630.30">
    <property type="match status" value="1"/>
</dbReference>
<dbReference type="InterPro" id="IPR050832">
    <property type="entry name" value="Bact_Acetyltransf"/>
</dbReference>
<dbReference type="SUPFAM" id="SSF55729">
    <property type="entry name" value="Acyl-CoA N-acyltransferases (Nat)"/>
    <property type="match status" value="1"/>
</dbReference>
<dbReference type="CDD" id="cd04301">
    <property type="entry name" value="NAT_SF"/>
    <property type="match status" value="1"/>
</dbReference>
<keyword evidence="1 4" id="KW-0808">Transferase</keyword>
<dbReference type="Pfam" id="PF00583">
    <property type="entry name" value="Acetyltransf_1"/>
    <property type="match status" value="1"/>
</dbReference>
<reference evidence="4 5" key="1">
    <citation type="journal article" date="2017" name="Curr. Microbiol.">
        <title>Mucilaginibacter ginsenosidivorans sp. nov., Isolated from Soil of Ginseng Field.</title>
        <authorList>
            <person name="Kim M.M."/>
            <person name="Siddiqi M.Z."/>
            <person name="Im W.T."/>
        </authorList>
    </citation>
    <scope>NUCLEOTIDE SEQUENCE [LARGE SCALE GENOMIC DNA]</scope>
    <source>
        <strain evidence="4 5">Gsoil 3017</strain>
    </source>
</reference>
<evidence type="ECO:0000256" key="2">
    <source>
        <dbReference type="ARBA" id="ARBA00023315"/>
    </source>
</evidence>
<keyword evidence="5" id="KW-1185">Reference proteome</keyword>
<keyword evidence="2" id="KW-0012">Acyltransferase</keyword>
<dbReference type="InterPro" id="IPR000182">
    <property type="entry name" value="GNAT_dom"/>
</dbReference>
<sequence>MPAKSITIKRTEANDPDFPYLAALLNHELHEKYGELQVVYDKFNQISNLDTVVIAYVNDAPAGCGCFKRIDKNTAEIKRMFVKTGERNQGLASSILNELEVWAKEEGYSSAILETANKQLEAIAFYEKQGYEMIPNYGPYVGMETSVCFGKKL</sequence>
<accession>A0A5B8UU88</accession>
<name>A0A5B8UU88_9SPHI</name>
<dbReference type="GO" id="GO:0016747">
    <property type="term" value="F:acyltransferase activity, transferring groups other than amino-acyl groups"/>
    <property type="evidence" value="ECO:0007669"/>
    <property type="project" value="InterPro"/>
</dbReference>
<dbReference type="AlphaFoldDB" id="A0A5B8UU88"/>
<dbReference type="Proteomes" id="UP000321479">
    <property type="component" value="Chromosome"/>
</dbReference>
<evidence type="ECO:0000313" key="4">
    <source>
        <dbReference type="EMBL" id="QEC62677.1"/>
    </source>
</evidence>
<feature type="domain" description="N-acetyltransferase" evidence="3">
    <location>
        <begin position="6"/>
        <end position="153"/>
    </location>
</feature>
<protein>
    <submittedName>
        <fullName evidence="4">GNAT family N-acetyltransferase</fullName>
    </submittedName>
</protein>
<evidence type="ECO:0000313" key="5">
    <source>
        <dbReference type="Proteomes" id="UP000321479"/>
    </source>
</evidence>
<proteinExistence type="predicted"/>
<gene>
    <name evidence="4" type="ORF">FRZ54_08785</name>
</gene>
<dbReference type="KEGG" id="mgin:FRZ54_08785"/>
<dbReference type="PROSITE" id="PS51186">
    <property type="entry name" value="GNAT"/>
    <property type="match status" value="1"/>
</dbReference>
<evidence type="ECO:0000259" key="3">
    <source>
        <dbReference type="PROSITE" id="PS51186"/>
    </source>
</evidence>
<dbReference type="InterPro" id="IPR016181">
    <property type="entry name" value="Acyl_CoA_acyltransferase"/>
</dbReference>